<name>A0AA97I088_9SPHN</name>
<dbReference type="KEGG" id="acoa:RB602_09880"/>
<dbReference type="Pfam" id="PF02021">
    <property type="entry name" value="UPF0102"/>
    <property type="match status" value="1"/>
</dbReference>
<dbReference type="RefSeq" id="WP_317080396.1">
    <property type="nucleotide sequence ID" value="NZ_CP136594.1"/>
</dbReference>
<dbReference type="HAMAP" id="MF_00048">
    <property type="entry name" value="UPF0102"/>
    <property type="match status" value="1"/>
</dbReference>
<keyword evidence="4" id="KW-1185">Reference proteome</keyword>
<reference evidence="3 4" key="1">
    <citation type="submission" date="2023-10" db="EMBL/GenBank/DDBJ databases">
        <title>Complete genome sequence of a Sphingomonadaceae bacterium.</title>
        <authorList>
            <person name="Yan C."/>
        </authorList>
    </citation>
    <scope>NUCLEOTIDE SEQUENCE [LARGE SCALE GENOMIC DNA]</scope>
    <source>
        <strain evidence="3 4">SCSIO 66989</strain>
    </source>
</reference>
<evidence type="ECO:0000256" key="2">
    <source>
        <dbReference type="HAMAP-Rule" id="MF_00048"/>
    </source>
</evidence>
<evidence type="ECO:0000256" key="1">
    <source>
        <dbReference type="ARBA" id="ARBA00006738"/>
    </source>
</evidence>
<dbReference type="InterPro" id="IPR011856">
    <property type="entry name" value="tRNA_endonuc-like_dom_sf"/>
</dbReference>
<comment type="similarity">
    <text evidence="1 2">Belongs to the UPF0102 family.</text>
</comment>
<dbReference type="PANTHER" id="PTHR34039">
    <property type="entry name" value="UPF0102 PROTEIN YRAN"/>
    <property type="match status" value="1"/>
</dbReference>
<dbReference type="AlphaFoldDB" id="A0AA97I088"/>
<protein>
    <recommendedName>
        <fullName evidence="2">UPF0102 protein RB602_09880</fullName>
    </recommendedName>
</protein>
<dbReference type="PANTHER" id="PTHR34039:SF1">
    <property type="entry name" value="UPF0102 PROTEIN YRAN"/>
    <property type="match status" value="1"/>
</dbReference>
<accession>A0AA97I088</accession>
<dbReference type="GO" id="GO:0003676">
    <property type="term" value="F:nucleic acid binding"/>
    <property type="evidence" value="ECO:0007669"/>
    <property type="project" value="InterPro"/>
</dbReference>
<dbReference type="Gene3D" id="3.40.1350.10">
    <property type="match status" value="1"/>
</dbReference>
<proteinExistence type="inferred from homology"/>
<dbReference type="InterPro" id="IPR011335">
    <property type="entry name" value="Restrct_endonuc-II-like"/>
</dbReference>
<sequence length="122" mass="13855">MARLSRAEAEKQGRRAETLAAWYLRLKGWRILATRVKTPRGEIDLIAKRGKTVAFVEVKHRQIAANLDHALDKRRLQRVVAATESVAHIYASDQDSISIDAILVAPGRWPRHLANIWHDQMG</sequence>
<dbReference type="Proteomes" id="UP001302429">
    <property type="component" value="Chromosome"/>
</dbReference>
<evidence type="ECO:0000313" key="3">
    <source>
        <dbReference type="EMBL" id="WOE74163.1"/>
    </source>
</evidence>
<dbReference type="EMBL" id="CP136594">
    <property type="protein sequence ID" value="WOE74163.1"/>
    <property type="molecule type" value="Genomic_DNA"/>
</dbReference>
<dbReference type="SUPFAM" id="SSF52980">
    <property type="entry name" value="Restriction endonuclease-like"/>
    <property type="match status" value="1"/>
</dbReference>
<organism evidence="3 4">
    <name type="scientific">Alterisphingorhabdus coralli</name>
    <dbReference type="NCBI Taxonomy" id="3071408"/>
    <lineage>
        <taxon>Bacteria</taxon>
        <taxon>Pseudomonadati</taxon>
        <taxon>Pseudomonadota</taxon>
        <taxon>Alphaproteobacteria</taxon>
        <taxon>Sphingomonadales</taxon>
        <taxon>Sphingomonadaceae</taxon>
        <taxon>Alterisphingorhabdus (ex Yan et al. 2024)</taxon>
    </lineage>
</organism>
<dbReference type="InterPro" id="IPR003509">
    <property type="entry name" value="UPF0102_YraN-like"/>
</dbReference>
<gene>
    <name evidence="3" type="ORF">RB602_09880</name>
</gene>
<evidence type="ECO:0000313" key="4">
    <source>
        <dbReference type="Proteomes" id="UP001302429"/>
    </source>
</evidence>